<sequence length="149" mass="17332">MAGYDLSEAYALKKLHKEKIKESEKARSEKCITDDDEYENASPRSCLCWKFKKDRTISKPLLYFAVNGDMRDRVTIRWIDYLSRKQFVISGTVSSSKQKNHWNPTSLIGTTTSFGNFLTEDKEYYLEHHFLFAPVCTNWTANSHEDLAC</sequence>
<dbReference type="EMBL" id="BQNB010021335">
    <property type="protein sequence ID" value="GJU05304.1"/>
    <property type="molecule type" value="Genomic_DNA"/>
</dbReference>
<evidence type="ECO:0000313" key="2">
    <source>
        <dbReference type="Proteomes" id="UP001151760"/>
    </source>
</evidence>
<accession>A0ABQ5IYJ1</accession>
<evidence type="ECO:0000313" key="1">
    <source>
        <dbReference type="EMBL" id="GJU05304.1"/>
    </source>
</evidence>
<name>A0ABQ5IYJ1_9ASTR</name>
<protein>
    <submittedName>
        <fullName evidence="1">Uncharacterized protein</fullName>
    </submittedName>
</protein>
<proteinExistence type="predicted"/>
<dbReference type="Proteomes" id="UP001151760">
    <property type="component" value="Unassembled WGS sequence"/>
</dbReference>
<reference evidence="1" key="2">
    <citation type="submission" date="2022-01" db="EMBL/GenBank/DDBJ databases">
        <authorList>
            <person name="Yamashiro T."/>
            <person name="Shiraishi A."/>
            <person name="Satake H."/>
            <person name="Nakayama K."/>
        </authorList>
    </citation>
    <scope>NUCLEOTIDE SEQUENCE</scope>
</reference>
<keyword evidence="2" id="KW-1185">Reference proteome</keyword>
<comment type="caution">
    <text evidence="1">The sequence shown here is derived from an EMBL/GenBank/DDBJ whole genome shotgun (WGS) entry which is preliminary data.</text>
</comment>
<gene>
    <name evidence="1" type="ORF">Tco_1121734</name>
</gene>
<organism evidence="1 2">
    <name type="scientific">Tanacetum coccineum</name>
    <dbReference type="NCBI Taxonomy" id="301880"/>
    <lineage>
        <taxon>Eukaryota</taxon>
        <taxon>Viridiplantae</taxon>
        <taxon>Streptophyta</taxon>
        <taxon>Embryophyta</taxon>
        <taxon>Tracheophyta</taxon>
        <taxon>Spermatophyta</taxon>
        <taxon>Magnoliopsida</taxon>
        <taxon>eudicotyledons</taxon>
        <taxon>Gunneridae</taxon>
        <taxon>Pentapetalae</taxon>
        <taxon>asterids</taxon>
        <taxon>campanulids</taxon>
        <taxon>Asterales</taxon>
        <taxon>Asteraceae</taxon>
        <taxon>Asteroideae</taxon>
        <taxon>Anthemideae</taxon>
        <taxon>Anthemidinae</taxon>
        <taxon>Tanacetum</taxon>
    </lineage>
</organism>
<reference evidence="1" key="1">
    <citation type="journal article" date="2022" name="Int. J. Mol. Sci.">
        <title>Draft Genome of Tanacetum Coccineum: Genomic Comparison of Closely Related Tanacetum-Family Plants.</title>
        <authorList>
            <person name="Yamashiro T."/>
            <person name="Shiraishi A."/>
            <person name="Nakayama K."/>
            <person name="Satake H."/>
        </authorList>
    </citation>
    <scope>NUCLEOTIDE SEQUENCE</scope>
</reference>